<dbReference type="InterPro" id="IPR004010">
    <property type="entry name" value="Double_Cache_2"/>
</dbReference>
<organism evidence="7 8">
    <name type="scientific">Methanochimaera problematica</name>
    <dbReference type="NCBI Taxonomy" id="2609417"/>
    <lineage>
        <taxon>Archaea</taxon>
        <taxon>Methanobacteriati</taxon>
        <taxon>Methanobacteriota</taxon>
        <taxon>Stenosarchaea group</taxon>
        <taxon>Methanomicrobia</taxon>
        <taxon>Methanomicrobiales</taxon>
        <taxon>Methanomicrobiaceae</taxon>
        <taxon>Methanochimaera</taxon>
    </lineage>
</organism>
<keyword evidence="5" id="KW-0472">Membrane</keyword>
<evidence type="ECO:0000256" key="4">
    <source>
        <dbReference type="ARBA" id="ARBA00022989"/>
    </source>
</evidence>
<dbReference type="InterPro" id="IPR033480">
    <property type="entry name" value="sCache_2"/>
</dbReference>
<comment type="subcellular location">
    <subcellularLocation>
        <location evidence="1">Cell membrane</location>
        <topology evidence="1">Multi-pass membrane protein</topology>
    </subcellularLocation>
</comment>
<dbReference type="GO" id="GO:0005886">
    <property type="term" value="C:plasma membrane"/>
    <property type="evidence" value="ECO:0007669"/>
    <property type="project" value="UniProtKB-SubCell"/>
</dbReference>
<feature type="domain" description="Single Cache" evidence="6">
    <location>
        <begin position="201"/>
        <end position="276"/>
    </location>
</feature>
<keyword evidence="3" id="KW-0812">Transmembrane</keyword>
<dbReference type="Pfam" id="PF08269">
    <property type="entry name" value="dCache_2"/>
    <property type="match status" value="1"/>
</dbReference>
<reference evidence="7 8" key="1">
    <citation type="submission" date="2019-09" db="EMBL/GenBank/DDBJ databases">
        <title>The complete genome of Methanoplanus sp. FWC-SCC4.</title>
        <authorList>
            <person name="Chen S.-C."/>
            <person name="Zhou Y.-Z."/>
            <person name="Lai M.-C."/>
        </authorList>
    </citation>
    <scope>NUCLEOTIDE SEQUENCE [LARGE SCALE GENOMIC DNA]</scope>
    <source>
        <strain evidence="7 8">FWC-SCC4</strain>
    </source>
</reference>
<accession>A0AA97FAQ1</accession>
<proteinExistence type="predicted"/>
<evidence type="ECO:0000259" key="6">
    <source>
        <dbReference type="SMART" id="SM01049"/>
    </source>
</evidence>
<dbReference type="EMBL" id="CP043875">
    <property type="protein sequence ID" value="WOF15667.1"/>
    <property type="molecule type" value="Genomic_DNA"/>
</dbReference>
<keyword evidence="8" id="KW-1185">Reference proteome</keyword>
<dbReference type="KEGG" id="mefw:F1737_02675"/>
<name>A0AA97FAQ1_9EURY</name>
<evidence type="ECO:0000256" key="3">
    <source>
        <dbReference type="ARBA" id="ARBA00022692"/>
    </source>
</evidence>
<dbReference type="AlphaFoldDB" id="A0AA97FAQ1"/>
<dbReference type="GeneID" id="85229038"/>
<dbReference type="RefSeq" id="WP_317137240.1">
    <property type="nucleotide sequence ID" value="NZ_CP043875.1"/>
</dbReference>
<dbReference type="Gene3D" id="3.30.450.20">
    <property type="entry name" value="PAS domain"/>
    <property type="match status" value="2"/>
</dbReference>
<evidence type="ECO:0000256" key="5">
    <source>
        <dbReference type="ARBA" id="ARBA00023136"/>
    </source>
</evidence>
<dbReference type="Proteomes" id="UP001301797">
    <property type="component" value="Chromosome"/>
</dbReference>
<evidence type="ECO:0000256" key="1">
    <source>
        <dbReference type="ARBA" id="ARBA00004651"/>
    </source>
</evidence>
<dbReference type="SMART" id="SM01049">
    <property type="entry name" value="Cache_2"/>
    <property type="match status" value="2"/>
</dbReference>
<keyword evidence="2" id="KW-1003">Cell membrane</keyword>
<dbReference type="PROSITE" id="PS51257">
    <property type="entry name" value="PROKAR_LIPOPROTEIN"/>
    <property type="match status" value="1"/>
</dbReference>
<evidence type="ECO:0000313" key="8">
    <source>
        <dbReference type="Proteomes" id="UP001301797"/>
    </source>
</evidence>
<gene>
    <name evidence="7" type="ORF">F1737_02675</name>
</gene>
<evidence type="ECO:0000256" key="2">
    <source>
        <dbReference type="ARBA" id="ARBA00022475"/>
    </source>
</evidence>
<protein>
    <submittedName>
        <fullName evidence="7">Calcium:proton antiporter</fullName>
    </submittedName>
</protein>
<sequence>MDNKKFILIFSLILSLCIFSAGCISGDGINDDEKNKVIITEETENSVSLESGKDILVSFMDKAAGYAKENGKEKALKAFNDNNGEFIDGNLYIYAYDFNGTLIAHPYQPELVGTDRLNWTTANGLQFVKASSDAARNGEGYVMYMYPSPGKSGEINESASDLYEPKIGYVKKIDDEWWIGSGIYLSEYIDKANNKMPEVIQDEIDFTNNAVEFAKENGREKALAEISNTSGKFVQGNLYIYAYDFNGTLLAHPYLTDKTGKNLNEKTGPYGVRSVEVLSKKAKLGGGYVIFGWENPSNDNKPELKLGYVKPVDENWWLGTGVYMSDLTR</sequence>
<keyword evidence="4" id="KW-1133">Transmembrane helix</keyword>
<feature type="domain" description="Single Cache" evidence="6">
    <location>
        <begin position="45"/>
        <end position="129"/>
    </location>
</feature>
<evidence type="ECO:0000313" key="7">
    <source>
        <dbReference type="EMBL" id="WOF15667.1"/>
    </source>
</evidence>